<feature type="transmembrane region" description="Helical" evidence="5">
    <location>
        <begin position="166"/>
        <end position="184"/>
    </location>
</feature>
<reference evidence="7 8" key="1">
    <citation type="journal article" date="2016" name="J. Zhejiang Univ. Sci. B">
        <title>Antibiotic resistance mechanisms of Myroides sp.</title>
        <authorList>
            <person name="Hu S."/>
            <person name="Yuan S."/>
            <person name="Qu H."/>
            <person name="Jiang T."/>
            <person name="Zhou Y."/>
            <person name="Wang M."/>
            <person name="Ming D."/>
        </authorList>
    </citation>
    <scope>NUCLEOTIDE SEQUENCE [LARGE SCALE GENOMIC DNA]</scope>
    <source>
        <strain evidence="7 8">PR63039</strain>
    </source>
</reference>
<dbReference type="EMBL" id="CP013690">
    <property type="protein sequence ID" value="ALU27164.1"/>
    <property type="molecule type" value="Genomic_DNA"/>
</dbReference>
<proteinExistence type="predicted"/>
<evidence type="ECO:0000256" key="4">
    <source>
        <dbReference type="ARBA" id="ARBA00023136"/>
    </source>
</evidence>
<dbReference type="Pfam" id="PF04116">
    <property type="entry name" value="FA_hydroxylase"/>
    <property type="match status" value="1"/>
</dbReference>
<dbReference type="AlphaFoldDB" id="A0AAI8C6R6"/>
<organism evidence="7 8">
    <name type="scientific">Myroides odoratimimus</name>
    <dbReference type="NCBI Taxonomy" id="76832"/>
    <lineage>
        <taxon>Bacteria</taxon>
        <taxon>Pseudomonadati</taxon>
        <taxon>Bacteroidota</taxon>
        <taxon>Flavobacteriia</taxon>
        <taxon>Flavobacteriales</taxon>
        <taxon>Flavobacteriaceae</taxon>
        <taxon>Myroides</taxon>
    </lineage>
</organism>
<evidence type="ECO:0000256" key="3">
    <source>
        <dbReference type="ARBA" id="ARBA00022989"/>
    </source>
</evidence>
<evidence type="ECO:0000256" key="2">
    <source>
        <dbReference type="ARBA" id="ARBA00022692"/>
    </source>
</evidence>
<feature type="transmembrane region" description="Helical" evidence="5">
    <location>
        <begin position="56"/>
        <end position="77"/>
    </location>
</feature>
<dbReference type="InterPro" id="IPR006694">
    <property type="entry name" value="Fatty_acid_hydroxylase"/>
</dbReference>
<accession>A0AAI8C6R6</accession>
<evidence type="ECO:0000313" key="8">
    <source>
        <dbReference type="Proteomes" id="UP000069030"/>
    </source>
</evidence>
<feature type="domain" description="Fatty acid hydroxylase" evidence="6">
    <location>
        <begin position="99"/>
        <end position="232"/>
    </location>
</feature>
<keyword evidence="2 5" id="KW-0812">Transmembrane</keyword>
<evidence type="ECO:0000259" key="6">
    <source>
        <dbReference type="Pfam" id="PF04116"/>
    </source>
</evidence>
<feature type="transmembrane region" description="Helical" evidence="5">
    <location>
        <begin position="132"/>
        <end position="160"/>
    </location>
</feature>
<dbReference type="GO" id="GO:0016020">
    <property type="term" value="C:membrane"/>
    <property type="evidence" value="ECO:0007669"/>
    <property type="project" value="UniProtKB-SubCell"/>
</dbReference>
<keyword evidence="3 5" id="KW-1133">Transmembrane helix</keyword>
<dbReference type="Proteomes" id="UP000069030">
    <property type="component" value="Chromosome"/>
</dbReference>
<dbReference type="KEGG" id="mod:AS202_13795"/>
<gene>
    <name evidence="7" type="ORF">AS202_13795</name>
</gene>
<dbReference type="GO" id="GO:0005506">
    <property type="term" value="F:iron ion binding"/>
    <property type="evidence" value="ECO:0007669"/>
    <property type="project" value="InterPro"/>
</dbReference>
<evidence type="ECO:0000256" key="5">
    <source>
        <dbReference type="SAM" id="Phobius"/>
    </source>
</evidence>
<dbReference type="InterPro" id="IPR050307">
    <property type="entry name" value="Sterol_Desaturase_Related"/>
</dbReference>
<dbReference type="PANTHER" id="PTHR11863">
    <property type="entry name" value="STEROL DESATURASE"/>
    <property type="match status" value="1"/>
</dbReference>
<dbReference type="GO" id="GO:0008610">
    <property type="term" value="P:lipid biosynthetic process"/>
    <property type="evidence" value="ECO:0007669"/>
    <property type="project" value="InterPro"/>
</dbReference>
<feature type="transmembrane region" description="Helical" evidence="5">
    <location>
        <begin position="12"/>
        <end position="35"/>
    </location>
</feature>
<name>A0AAI8C6R6_9FLAO</name>
<sequence>MLDLVIGMSITQLVLFSIVLNILFYGVSIGLYLTLNRCKKGEYIQEIKQEITRRDLILSFVVLLCNAGVFVLGVGLYNYGYIHVLEGSSITVIALQTLGLVIGMDFLMYVFHRLAHIPIFYPLAHLRHHEHNSVNAISLFVLHPLEAIGFGLLFILLLCIYPFDTFSIGLYLFINLIWGTIGHIDKDVFKNTYFERWTRDILCLTLFHNIHHQDPNCNYGFYTLLWDKLFKTYRKI</sequence>
<keyword evidence="4 5" id="KW-0472">Membrane</keyword>
<evidence type="ECO:0000256" key="1">
    <source>
        <dbReference type="ARBA" id="ARBA00004370"/>
    </source>
</evidence>
<dbReference type="GeneID" id="66975796"/>
<protein>
    <submittedName>
        <fullName evidence="7">Fatty acid hydroxylase</fullName>
    </submittedName>
</protein>
<feature type="transmembrane region" description="Helical" evidence="5">
    <location>
        <begin position="89"/>
        <end position="111"/>
    </location>
</feature>
<evidence type="ECO:0000313" key="7">
    <source>
        <dbReference type="EMBL" id="ALU27164.1"/>
    </source>
</evidence>
<comment type="subcellular location">
    <subcellularLocation>
        <location evidence="1">Membrane</location>
    </subcellularLocation>
</comment>
<dbReference type="RefSeq" id="WP_006265213.1">
    <property type="nucleotide sequence ID" value="NZ_CP013690.1"/>
</dbReference>
<dbReference type="GO" id="GO:0016491">
    <property type="term" value="F:oxidoreductase activity"/>
    <property type="evidence" value="ECO:0007669"/>
    <property type="project" value="InterPro"/>
</dbReference>